<dbReference type="RefSeq" id="WP_080806131.1">
    <property type="nucleotide sequence ID" value="NZ_CP021983.2"/>
</dbReference>
<dbReference type="Proteomes" id="UP000191901">
    <property type="component" value="Chromosome"/>
</dbReference>
<accession>A0A1Z3HK28</accession>
<dbReference type="AlphaFoldDB" id="A0A1Z3HK28"/>
<evidence type="ECO:0000313" key="3">
    <source>
        <dbReference type="Proteomes" id="UP000191901"/>
    </source>
</evidence>
<proteinExistence type="predicted"/>
<keyword evidence="3" id="KW-1185">Reference proteome</keyword>
<dbReference type="EMBL" id="CP021983">
    <property type="protein sequence ID" value="ASC70669.1"/>
    <property type="molecule type" value="Genomic_DNA"/>
</dbReference>
<feature type="region of interest" description="Disordered" evidence="1">
    <location>
        <begin position="98"/>
        <end position="149"/>
    </location>
</feature>
<evidence type="ECO:0000256" key="1">
    <source>
        <dbReference type="SAM" id="MobiDB-lite"/>
    </source>
</evidence>
<evidence type="ECO:0000313" key="2">
    <source>
        <dbReference type="EMBL" id="ASC70669.1"/>
    </source>
</evidence>
<dbReference type="KEGG" id="hhg:XM38_016140"/>
<sequence length="251" mass="27398">MELSPLPPDLEQAKSLLRAYSFDLGGWQECQLLMAWQQEFEPTWIPMAIVEALYQGRYKVVSVHQILCLWSRRGYPLRHFSGDFDRMICSSIDPCQQRAMSPLSPSKPASPSSSSSTTDNSLPPDPNSSDNSIPSSGPGSSRFSTENQDVHPASLAVTHAETSATEALSTSASSSLSCRYGKLVADRFGGIPPFQPISLATVASSAQDNHSSVVNTEHPQPIQPFVPEGQHSLFYHRLQAVAQSLHYSGSY</sequence>
<protein>
    <submittedName>
        <fullName evidence="2">Uncharacterized protein</fullName>
    </submittedName>
</protein>
<gene>
    <name evidence="2" type="ORF">XM38_016140</name>
</gene>
<organism evidence="2 3">
    <name type="scientific">Halomicronema hongdechloris C2206</name>
    <dbReference type="NCBI Taxonomy" id="1641165"/>
    <lineage>
        <taxon>Bacteria</taxon>
        <taxon>Bacillati</taxon>
        <taxon>Cyanobacteriota</taxon>
        <taxon>Cyanophyceae</taxon>
        <taxon>Nodosilineales</taxon>
        <taxon>Nodosilineaceae</taxon>
        <taxon>Halomicronema</taxon>
    </lineage>
</organism>
<feature type="compositionally biased region" description="Low complexity" evidence="1">
    <location>
        <begin position="101"/>
        <end position="141"/>
    </location>
</feature>
<reference evidence="2 3" key="1">
    <citation type="journal article" date="2016" name="Biochim. Biophys. Acta">
        <title>Characterization of red-shifted phycobilisomes isolated from the chlorophyll f-containing cyanobacterium Halomicronema hongdechloris.</title>
        <authorList>
            <person name="Li Y."/>
            <person name="Lin Y."/>
            <person name="Garvey C.J."/>
            <person name="Birch D."/>
            <person name="Corkery R.W."/>
            <person name="Loughlin P.C."/>
            <person name="Scheer H."/>
            <person name="Willows R.D."/>
            <person name="Chen M."/>
        </authorList>
    </citation>
    <scope>NUCLEOTIDE SEQUENCE [LARGE SCALE GENOMIC DNA]</scope>
    <source>
        <strain evidence="2 3">C2206</strain>
    </source>
</reference>
<dbReference type="OrthoDB" id="494931at2"/>
<name>A0A1Z3HK28_9CYAN</name>